<evidence type="ECO:0000256" key="2">
    <source>
        <dbReference type="ARBA" id="ARBA00009258"/>
    </source>
</evidence>
<dbReference type="OrthoDB" id="20105at2759"/>
<dbReference type="GO" id="GO:0008650">
    <property type="term" value="F:rRNA (uridine-2'-O-)-methyltransferase activity"/>
    <property type="evidence" value="ECO:0007669"/>
    <property type="project" value="TreeGrafter"/>
</dbReference>
<evidence type="ECO:0000256" key="7">
    <source>
        <dbReference type="ARBA" id="ARBA00022946"/>
    </source>
</evidence>
<dbReference type="Pfam" id="PF01728">
    <property type="entry name" value="FtsJ"/>
    <property type="match status" value="1"/>
</dbReference>
<evidence type="ECO:0000313" key="13">
    <source>
        <dbReference type="Proteomes" id="UP000752696"/>
    </source>
</evidence>
<name>A0A6V7GTQ4_9HYME</name>
<keyword evidence="5" id="KW-0808">Transferase</keyword>
<evidence type="ECO:0000256" key="3">
    <source>
        <dbReference type="ARBA" id="ARBA00022552"/>
    </source>
</evidence>
<dbReference type="Proteomes" id="UP000752696">
    <property type="component" value="Unassembled WGS sequence"/>
</dbReference>
<keyword evidence="7" id="KW-0809">Transit peptide</keyword>
<comment type="subcellular location">
    <subcellularLocation>
        <location evidence="1">Mitochondrion</location>
    </subcellularLocation>
</comment>
<dbReference type="InterPro" id="IPR029063">
    <property type="entry name" value="SAM-dependent_MTases_sf"/>
</dbReference>
<keyword evidence="13" id="KW-1185">Reference proteome</keyword>
<feature type="non-terminal residue" evidence="12">
    <location>
        <position position="251"/>
    </location>
</feature>
<dbReference type="PANTHER" id="PTHR10920:SF18">
    <property type="entry name" value="RRNA METHYLTRANSFERASE 2, MITOCHONDRIAL"/>
    <property type="match status" value="1"/>
</dbReference>
<evidence type="ECO:0000313" key="12">
    <source>
        <dbReference type="EMBL" id="CAD1468379.1"/>
    </source>
</evidence>
<organism evidence="12 13">
    <name type="scientific">Heterotrigona itama</name>
    <dbReference type="NCBI Taxonomy" id="395501"/>
    <lineage>
        <taxon>Eukaryota</taxon>
        <taxon>Metazoa</taxon>
        <taxon>Ecdysozoa</taxon>
        <taxon>Arthropoda</taxon>
        <taxon>Hexapoda</taxon>
        <taxon>Insecta</taxon>
        <taxon>Pterygota</taxon>
        <taxon>Neoptera</taxon>
        <taxon>Endopterygota</taxon>
        <taxon>Hymenoptera</taxon>
        <taxon>Apocrita</taxon>
        <taxon>Aculeata</taxon>
        <taxon>Apoidea</taxon>
        <taxon>Anthophila</taxon>
        <taxon>Apidae</taxon>
        <taxon>Heterotrigona</taxon>
    </lineage>
</organism>
<evidence type="ECO:0000259" key="11">
    <source>
        <dbReference type="Pfam" id="PF01728"/>
    </source>
</evidence>
<dbReference type="InterPro" id="IPR015507">
    <property type="entry name" value="rRNA-MeTfrase_E"/>
</dbReference>
<evidence type="ECO:0000256" key="8">
    <source>
        <dbReference type="ARBA" id="ARBA00023128"/>
    </source>
</evidence>
<dbReference type="GO" id="GO:1902775">
    <property type="term" value="P:mitochondrial large ribosomal subunit assembly"/>
    <property type="evidence" value="ECO:0007669"/>
    <property type="project" value="UniProtKB-ARBA"/>
</dbReference>
<comment type="similarity">
    <text evidence="2">Belongs to the class I-like SAM-binding methyltransferase superfamily. RNA methyltransferase RlmE family.</text>
</comment>
<keyword evidence="8" id="KW-0496">Mitochondrion</keyword>
<dbReference type="GO" id="GO:0005759">
    <property type="term" value="C:mitochondrial matrix"/>
    <property type="evidence" value="ECO:0007669"/>
    <property type="project" value="UniProtKB-ARBA"/>
</dbReference>
<keyword evidence="6 10" id="KW-0949">S-adenosyl-L-methionine</keyword>
<sequence length="251" mass="28190">MKCFFRNLLITNNLHTCTVLFREVPRNLKGKKHSSQLWLTRQLQDPYVEKAKQENYRCRSAYKLLEINERFKILQPGHIVIDCGAAPGSWTQVAIKATNANAVEKGDVGIVIGIDKQPLYPIENATLLSGMDFTAAKSQNELLKILNGKKADVILSDMAPNATGVRDLDHENIIQLAYSALKFALQITKGNGVFVCKLWDGGKSQQFEKDLTRFYKYVKCIRPEATRDESTEKFLVARGFKGIKSTSSSTT</sequence>
<dbReference type="HAMAP" id="MF_01547">
    <property type="entry name" value="RNA_methyltr_E"/>
    <property type="match status" value="1"/>
</dbReference>
<keyword evidence="4" id="KW-0489">Methyltransferase</keyword>
<evidence type="ECO:0000256" key="10">
    <source>
        <dbReference type="PIRSR" id="PIRSR005461-1"/>
    </source>
</evidence>
<dbReference type="Gene3D" id="3.40.50.150">
    <property type="entry name" value="Vaccinia Virus protein VP39"/>
    <property type="match status" value="1"/>
</dbReference>
<proteinExistence type="inferred from homology"/>
<dbReference type="SUPFAM" id="SSF53335">
    <property type="entry name" value="S-adenosyl-L-methionine-dependent methyltransferases"/>
    <property type="match status" value="1"/>
</dbReference>
<protein>
    <recommendedName>
        <fullName evidence="9">rRNA methyltransferase 2, mitochondrial</fullName>
    </recommendedName>
</protein>
<dbReference type="FunFam" id="3.40.50.150:FF:000129">
    <property type="entry name" value="Mitochondrial rRNA methyltransferase 2"/>
    <property type="match status" value="1"/>
</dbReference>
<dbReference type="InterPro" id="IPR002877">
    <property type="entry name" value="RNA_MeTrfase_FtsJ_dom"/>
</dbReference>
<comment type="caution">
    <text evidence="12">The sequence shown here is derived from an EMBL/GenBank/DDBJ whole genome shotgun (WGS) entry which is preliminary data.</text>
</comment>
<evidence type="ECO:0000256" key="1">
    <source>
        <dbReference type="ARBA" id="ARBA00004173"/>
    </source>
</evidence>
<gene>
    <name evidence="12" type="ORF">MHI_LOCUS40358</name>
</gene>
<keyword evidence="3" id="KW-0698">rRNA processing</keyword>
<reference evidence="12" key="1">
    <citation type="submission" date="2020-07" db="EMBL/GenBank/DDBJ databases">
        <authorList>
            <person name="Nazaruddin N."/>
        </authorList>
    </citation>
    <scope>NUCLEOTIDE SEQUENCE</scope>
</reference>
<accession>A0A6V7GTQ4</accession>
<evidence type="ECO:0000256" key="5">
    <source>
        <dbReference type="ARBA" id="ARBA00022679"/>
    </source>
</evidence>
<evidence type="ECO:0000256" key="9">
    <source>
        <dbReference type="ARBA" id="ARBA00041184"/>
    </source>
</evidence>
<feature type="domain" description="Ribosomal RNA methyltransferase FtsJ" evidence="11">
    <location>
        <begin position="56"/>
        <end position="240"/>
    </location>
</feature>
<feature type="active site" description="Proton acceptor" evidence="10">
    <location>
        <position position="197"/>
    </location>
</feature>
<dbReference type="AlphaFoldDB" id="A0A6V7GTQ4"/>
<evidence type="ECO:0000256" key="4">
    <source>
        <dbReference type="ARBA" id="ARBA00022603"/>
    </source>
</evidence>
<dbReference type="PANTHER" id="PTHR10920">
    <property type="entry name" value="RIBOSOMAL RNA METHYLTRANSFERASE"/>
    <property type="match status" value="1"/>
</dbReference>
<dbReference type="EMBL" id="CAJDYZ010000491">
    <property type="protein sequence ID" value="CAD1468379.1"/>
    <property type="molecule type" value="Genomic_DNA"/>
</dbReference>
<dbReference type="PIRSF" id="PIRSF005461">
    <property type="entry name" value="23S_rRNA_mtase"/>
    <property type="match status" value="1"/>
</dbReference>
<dbReference type="InterPro" id="IPR050082">
    <property type="entry name" value="RNA_methyltr_RlmE"/>
</dbReference>
<evidence type="ECO:0000256" key="6">
    <source>
        <dbReference type="ARBA" id="ARBA00022691"/>
    </source>
</evidence>